<keyword evidence="4" id="KW-0472">Membrane</keyword>
<protein>
    <submittedName>
        <fullName evidence="6">Unannotated protein</fullName>
    </submittedName>
</protein>
<dbReference type="InterPro" id="IPR001478">
    <property type="entry name" value="PDZ"/>
</dbReference>
<keyword evidence="2" id="KW-0378">Hydrolase</keyword>
<organism evidence="6">
    <name type="scientific">freshwater metagenome</name>
    <dbReference type="NCBI Taxonomy" id="449393"/>
    <lineage>
        <taxon>unclassified sequences</taxon>
        <taxon>metagenomes</taxon>
        <taxon>ecological metagenomes</taxon>
    </lineage>
</organism>
<feature type="domain" description="PDZ" evidence="5">
    <location>
        <begin position="293"/>
        <end position="375"/>
    </location>
</feature>
<keyword evidence="4" id="KW-1133">Transmembrane helix</keyword>
<feature type="transmembrane region" description="Helical" evidence="4">
    <location>
        <begin position="38"/>
        <end position="59"/>
    </location>
</feature>
<keyword evidence="1" id="KW-0645">Protease</keyword>
<evidence type="ECO:0000256" key="1">
    <source>
        <dbReference type="ARBA" id="ARBA00022670"/>
    </source>
</evidence>
<dbReference type="InterPro" id="IPR009003">
    <property type="entry name" value="Peptidase_S1_PA"/>
</dbReference>
<keyword evidence="4" id="KW-0812">Transmembrane</keyword>
<dbReference type="PANTHER" id="PTHR43343:SF3">
    <property type="entry name" value="PROTEASE DO-LIKE 8, CHLOROPLASTIC"/>
    <property type="match status" value="1"/>
</dbReference>
<dbReference type="InterPro" id="IPR051201">
    <property type="entry name" value="Chloro_Bact_Ser_Proteases"/>
</dbReference>
<dbReference type="Gene3D" id="2.40.10.120">
    <property type="match status" value="1"/>
</dbReference>
<dbReference type="PROSITE" id="PS50106">
    <property type="entry name" value="PDZ"/>
    <property type="match status" value="1"/>
</dbReference>
<evidence type="ECO:0000256" key="4">
    <source>
        <dbReference type="SAM" id="Phobius"/>
    </source>
</evidence>
<dbReference type="SMART" id="SM00228">
    <property type="entry name" value="PDZ"/>
    <property type="match status" value="1"/>
</dbReference>
<evidence type="ECO:0000313" key="6">
    <source>
        <dbReference type="EMBL" id="CAB4933624.1"/>
    </source>
</evidence>
<reference evidence="6" key="1">
    <citation type="submission" date="2020-05" db="EMBL/GenBank/DDBJ databases">
        <authorList>
            <person name="Chiriac C."/>
            <person name="Salcher M."/>
            <person name="Ghai R."/>
            <person name="Kavagutti S V."/>
        </authorList>
    </citation>
    <scope>NUCLEOTIDE SEQUENCE</scope>
</reference>
<dbReference type="GO" id="GO:0006508">
    <property type="term" value="P:proteolysis"/>
    <property type="evidence" value="ECO:0007669"/>
    <property type="project" value="UniProtKB-KW"/>
</dbReference>
<evidence type="ECO:0000256" key="2">
    <source>
        <dbReference type="ARBA" id="ARBA00022801"/>
    </source>
</evidence>
<dbReference type="GO" id="GO:0004252">
    <property type="term" value="F:serine-type endopeptidase activity"/>
    <property type="evidence" value="ECO:0007669"/>
    <property type="project" value="InterPro"/>
</dbReference>
<dbReference type="PANTHER" id="PTHR43343">
    <property type="entry name" value="PEPTIDASE S12"/>
    <property type="match status" value="1"/>
</dbReference>
<accession>A0A6J7ITM1</accession>
<evidence type="ECO:0000256" key="3">
    <source>
        <dbReference type="SAM" id="MobiDB-lite"/>
    </source>
</evidence>
<dbReference type="Pfam" id="PF13365">
    <property type="entry name" value="Trypsin_2"/>
    <property type="match status" value="1"/>
</dbReference>
<dbReference type="InterPro" id="IPR036034">
    <property type="entry name" value="PDZ_sf"/>
</dbReference>
<feature type="region of interest" description="Disordered" evidence="3">
    <location>
        <begin position="1"/>
        <end position="28"/>
    </location>
</feature>
<dbReference type="Gene3D" id="2.30.42.10">
    <property type="match status" value="1"/>
</dbReference>
<name>A0A6J7ITM1_9ZZZZ</name>
<dbReference type="EMBL" id="CAFBMR010000169">
    <property type="protein sequence ID" value="CAB4933624.1"/>
    <property type="molecule type" value="Genomic_DNA"/>
</dbReference>
<proteinExistence type="predicted"/>
<evidence type="ECO:0000259" key="5">
    <source>
        <dbReference type="PROSITE" id="PS50106"/>
    </source>
</evidence>
<dbReference type="AlphaFoldDB" id="A0A6J7ITM1"/>
<dbReference type="SUPFAM" id="SSF50156">
    <property type="entry name" value="PDZ domain-like"/>
    <property type="match status" value="1"/>
</dbReference>
<dbReference type="InterPro" id="IPR001940">
    <property type="entry name" value="Peptidase_S1C"/>
</dbReference>
<dbReference type="PRINTS" id="PR00834">
    <property type="entry name" value="PROTEASES2C"/>
</dbReference>
<sequence>MTQNPWSGYPAFHHESEPEPSAPLPTAPKSPNSLWHRMWPIVIVAAVVALVVGLVAGVVGARIGRVSSSTTNSAVVPIPQASGDTSPRAEGTIAAIVAGALPSVVSILIEGPNGSGNGSGFVLLADGYIVTNNHVVESSLNGGTLEVEFFDGSKAEAEIVGRNLSYDIAVVKVDRDDLATLTLGDSDAVQVGDSTIAIGAPLGLDGTVTSGIVSALNRPVTAGQADGNESYINAIQTDAAINPGNSGGPLLDGKGFVIGVNSAIATLANGGRAGSIGLGFAIPSNSVKRVAEEIIATGTSTNPIMGVTLDLKYTGEGARIQQVTEGGPAAQAGLQPGDIVTSFDDRLIANSTELVVAIRSNEPGQTVPVTVSRDGSDVTVDLTLGSQKG</sequence>
<gene>
    <name evidence="6" type="ORF">UFOPK3610_02069</name>
</gene>
<dbReference type="Pfam" id="PF13180">
    <property type="entry name" value="PDZ_2"/>
    <property type="match status" value="1"/>
</dbReference>
<dbReference type="SUPFAM" id="SSF50494">
    <property type="entry name" value="Trypsin-like serine proteases"/>
    <property type="match status" value="1"/>
</dbReference>